<comment type="catalytic activity">
    <reaction evidence="1">
        <text>ATP + protein L-histidine = ADP + protein N-phospho-L-histidine.</text>
        <dbReference type="EC" id="2.7.13.3"/>
    </reaction>
</comment>
<keyword evidence="10" id="KW-0472">Membrane</keyword>
<comment type="caution">
    <text evidence="12">The sequence shown here is derived from an EMBL/GenBank/DDBJ whole genome shotgun (WGS) entry which is preliminary data.</text>
</comment>
<keyword evidence="9" id="KW-0843">Virulence</keyword>
<accession>A0A4Q9GX39</accession>
<feature type="transmembrane region" description="Helical" evidence="10">
    <location>
        <begin position="290"/>
        <end position="310"/>
    </location>
</feature>
<dbReference type="Pfam" id="PF07695">
    <property type="entry name" value="7TMR-DISM_7TM"/>
    <property type="match status" value="1"/>
</dbReference>
<keyword evidence="10" id="KW-0812">Transmembrane</keyword>
<gene>
    <name evidence="12" type="ORF">EYS42_13355</name>
</gene>
<dbReference type="InterPro" id="IPR011623">
    <property type="entry name" value="7TMR_DISM_rcpt_extracell_dom1"/>
</dbReference>
<keyword evidence="13" id="KW-1185">Reference proteome</keyword>
<proteinExistence type="predicted"/>
<feature type="transmembrane region" description="Helical" evidence="10">
    <location>
        <begin position="377"/>
        <end position="398"/>
    </location>
</feature>
<dbReference type="PROSITE" id="PS50109">
    <property type="entry name" value="HIS_KIN"/>
    <property type="match status" value="1"/>
</dbReference>
<protein>
    <recommendedName>
        <fullName evidence="3">histidine kinase</fullName>
        <ecNumber evidence="3">2.7.13.3</ecNumber>
    </recommendedName>
</protein>
<organism evidence="12 13">
    <name type="scientific">Aquabacterium lacunae</name>
    <dbReference type="NCBI Taxonomy" id="2528630"/>
    <lineage>
        <taxon>Bacteria</taxon>
        <taxon>Pseudomonadati</taxon>
        <taxon>Pseudomonadota</taxon>
        <taxon>Betaproteobacteria</taxon>
        <taxon>Burkholderiales</taxon>
        <taxon>Aquabacterium</taxon>
    </lineage>
</organism>
<reference evidence="12 13" key="1">
    <citation type="submission" date="2019-02" db="EMBL/GenBank/DDBJ databases">
        <title>Aquabacterium sp. strain KMB7.</title>
        <authorList>
            <person name="Chen W.-M."/>
        </authorList>
    </citation>
    <scope>NUCLEOTIDE SEQUENCE [LARGE SCALE GENOMIC DNA]</scope>
    <source>
        <strain evidence="12 13">KMB7</strain>
    </source>
</reference>
<evidence type="ECO:0000313" key="13">
    <source>
        <dbReference type="Proteomes" id="UP000292120"/>
    </source>
</evidence>
<keyword evidence="6" id="KW-0808">Transferase</keyword>
<dbReference type="Gene3D" id="1.10.287.130">
    <property type="match status" value="1"/>
</dbReference>
<keyword evidence="10" id="KW-1133">Transmembrane helix</keyword>
<dbReference type="CDD" id="cd00082">
    <property type="entry name" value="HisKA"/>
    <property type="match status" value="1"/>
</dbReference>
<evidence type="ECO:0000256" key="1">
    <source>
        <dbReference type="ARBA" id="ARBA00000085"/>
    </source>
</evidence>
<keyword evidence="7" id="KW-0418">Kinase</keyword>
<dbReference type="SMART" id="SM00388">
    <property type="entry name" value="HisKA"/>
    <property type="match status" value="1"/>
</dbReference>
<feature type="transmembrane region" description="Helical" evidence="10">
    <location>
        <begin position="256"/>
        <end position="278"/>
    </location>
</feature>
<evidence type="ECO:0000256" key="2">
    <source>
        <dbReference type="ARBA" id="ARBA00004651"/>
    </source>
</evidence>
<feature type="transmembrane region" description="Helical" evidence="10">
    <location>
        <begin position="348"/>
        <end position="368"/>
    </location>
</feature>
<evidence type="ECO:0000313" key="12">
    <source>
        <dbReference type="EMBL" id="TBO29384.1"/>
    </source>
</evidence>
<dbReference type="InterPro" id="IPR011622">
    <property type="entry name" value="7TMR_DISM_rcpt_extracell_dom2"/>
</dbReference>
<dbReference type="SUPFAM" id="SSF47384">
    <property type="entry name" value="Homodimeric domain of signal transducing histidine kinase"/>
    <property type="match status" value="1"/>
</dbReference>
<dbReference type="InterPro" id="IPR036097">
    <property type="entry name" value="HisK_dim/P_sf"/>
</dbReference>
<evidence type="ECO:0000259" key="11">
    <source>
        <dbReference type="PROSITE" id="PS50109"/>
    </source>
</evidence>
<dbReference type="OrthoDB" id="8807260at2"/>
<feature type="transmembrane region" description="Helical" evidence="10">
    <location>
        <begin position="322"/>
        <end position="342"/>
    </location>
</feature>
<dbReference type="Pfam" id="PF07696">
    <property type="entry name" value="7TMR-DISMED2"/>
    <property type="match status" value="1"/>
</dbReference>
<dbReference type="AlphaFoldDB" id="A0A4Q9GX39"/>
<name>A0A4Q9GX39_9BURK</name>
<evidence type="ECO:0000256" key="6">
    <source>
        <dbReference type="ARBA" id="ARBA00022679"/>
    </source>
</evidence>
<dbReference type="Gene3D" id="2.60.40.2380">
    <property type="match status" value="1"/>
</dbReference>
<dbReference type="PANTHER" id="PTHR44936">
    <property type="entry name" value="SENSOR PROTEIN CREC"/>
    <property type="match status" value="1"/>
</dbReference>
<feature type="transmembrane region" description="Helical" evidence="10">
    <location>
        <begin position="410"/>
        <end position="428"/>
    </location>
</feature>
<dbReference type="InterPro" id="IPR050980">
    <property type="entry name" value="2C_sensor_his_kinase"/>
</dbReference>
<dbReference type="InterPro" id="IPR036890">
    <property type="entry name" value="HATPase_C_sf"/>
</dbReference>
<dbReference type="Proteomes" id="UP000292120">
    <property type="component" value="Unassembled WGS sequence"/>
</dbReference>
<evidence type="ECO:0000256" key="3">
    <source>
        <dbReference type="ARBA" id="ARBA00012438"/>
    </source>
</evidence>
<dbReference type="GO" id="GO:0000155">
    <property type="term" value="F:phosphorelay sensor kinase activity"/>
    <property type="evidence" value="ECO:0007669"/>
    <property type="project" value="InterPro"/>
</dbReference>
<feature type="transmembrane region" description="Helical" evidence="10">
    <location>
        <begin position="12"/>
        <end position="33"/>
    </location>
</feature>
<sequence length="670" mass="74500">MPTSRPMPWQRAPWGWALGLIALSWLLIFATLVRPPAQQPVDRSHREVPGQRAEVDAAVLRLVPQVNLVRRPIEKPFTPTLAHWEDKSAQASFAQARSQLLAGQFKPRAVPHAAGARSTAFWYVVPVKRTDVEQGRWLAVVGMPYLDDVQVWLERGDGRIEHLQLGDHFLGDGRQIHARHHTVGMNLLPDEEVLIWVRSRTDGTMRFTFSLDSPAHYFNTEVNTSAMLGMFIGVLALGCLTYALTSIWLRDGMLGFYSLFLATLVLLYMGQTGLLIQLVQAPPWWLNDLFAGFGTTGPWYAAGVLWVNCLDMDNHQPRLARMYRVLALLFAMALPLALTPHYNKVVNISFLMGVVSSPLILYCAWVAWRRMHDRLRMVYLIAFLSYQVGGIVLAASLLGLLPSNELTSQIYPAATLFHTLVMAVAMGMRISRERSDKTLAQERAAAHQRFVAMLTHEFRNPLASIDRSANLLQALQSPTGEQLHSRIANVRQQVRRLGTLVDGFLTVGHDDQSPITPNPTEVTLREWLNSLIQAMGPDMGARVQLEMPQGDLRAHLDPKLMRLALNNLLDNALRYSPDDGVVRLVAQAHESGGVRIAVIDQGPGLSEDEMARLGAQYHLGDELSQGQRSTGSQGTGLGYFFCRQIVEAHGGQVTPSALRPQGLCVTISIP</sequence>
<evidence type="ECO:0000256" key="8">
    <source>
        <dbReference type="ARBA" id="ARBA00023012"/>
    </source>
</evidence>
<comment type="subcellular location">
    <subcellularLocation>
        <location evidence="2">Cell membrane</location>
        <topology evidence="2">Multi-pass membrane protein</topology>
    </subcellularLocation>
</comment>
<keyword evidence="8" id="KW-0902">Two-component regulatory system</keyword>
<dbReference type="PANTHER" id="PTHR44936:SF9">
    <property type="entry name" value="SENSOR PROTEIN CREC"/>
    <property type="match status" value="1"/>
</dbReference>
<evidence type="ECO:0000256" key="9">
    <source>
        <dbReference type="ARBA" id="ARBA00023026"/>
    </source>
</evidence>
<feature type="domain" description="Histidine kinase" evidence="11">
    <location>
        <begin position="453"/>
        <end position="670"/>
    </location>
</feature>
<dbReference type="GO" id="GO:0005886">
    <property type="term" value="C:plasma membrane"/>
    <property type="evidence" value="ECO:0007669"/>
    <property type="project" value="UniProtKB-SubCell"/>
</dbReference>
<dbReference type="InterPro" id="IPR003594">
    <property type="entry name" value="HATPase_dom"/>
</dbReference>
<dbReference type="EMBL" id="SIXI01000005">
    <property type="protein sequence ID" value="TBO29384.1"/>
    <property type="molecule type" value="Genomic_DNA"/>
</dbReference>
<dbReference type="PRINTS" id="PR00344">
    <property type="entry name" value="BCTRLSENSOR"/>
</dbReference>
<dbReference type="Pfam" id="PF02518">
    <property type="entry name" value="HATPase_c"/>
    <property type="match status" value="1"/>
</dbReference>
<dbReference type="InterPro" id="IPR004358">
    <property type="entry name" value="Sig_transdc_His_kin-like_C"/>
</dbReference>
<dbReference type="SUPFAM" id="SSF55874">
    <property type="entry name" value="ATPase domain of HSP90 chaperone/DNA topoisomerase II/histidine kinase"/>
    <property type="match status" value="1"/>
</dbReference>
<dbReference type="CDD" id="cd00075">
    <property type="entry name" value="HATPase"/>
    <property type="match status" value="1"/>
</dbReference>
<dbReference type="EC" id="2.7.13.3" evidence="3"/>
<evidence type="ECO:0000256" key="7">
    <source>
        <dbReference type="ARBA" id="ARBA00022777"/>
    </source>
</evidence>
<evidence type="ECO:0000256" key="10">
    <source>
        <dbReference type="SAM" id="Phobius"/>
    </source>
</evidence>
<dbReference type="Pfam" id="PF00512">
    <property type="entry name" value="HisKA"/>
    <property type="match status" value="1"/>
</dbReference>
<dbReference type="Gene3D" id="3.30.565.10">
    <property type="entry name" value="Histidine kinase-like ATPase, C-terminal domain"/>
    <property type="match status" value="1"/>
</dbReference>
<dbReference type="SMART" id="SM00387">
    <property type="entry name" value="HATPase_c"/>
    <property type="match status" value="1"/>
</dbReference>
<dbReference type="RefSeq" id="WP_130968679.1">
    <property type="nucleotide sequence ID" value="NZ_SIXI01000005.1"/>
</dbReference>
<dbReference type="InterPro" id="IPR003661">
    <property type="entry name" value="HisK_dim/P_dom"/>
</dbReference>
<evidence type="ECO:0000256" key="5">
    <source>
        <dbReference type="ARBA" id="ARBA00022553"/>
    </source>
</evidence>
<feature type="transmembrane region" description="Helical" evidence="10">
    <location>
        <begin position="226"/>
        <end position="249"/>
    </location>
</feature>
<keyword evidence="4" id="KW-1003">Cell membrane</keyword>
<keyword evidence="5" id="KW-0597">Phosphoprotein</keyword>
<dbReference type="InterPro" id="IPR005467">
    <property type="entry name" value="His_kinase_dom"/>
</dbReference>
<evidence type="ECO:0000256" key="4">
    <source>
        <dbReference type="ARBA" id="ARBA00022475"/>
    </source>
</evidence>